<reference evidence="1" key="1">
    <citation type="submission" date="2025-08" db="UniProtKB">
        <authorList>
            <consortium name="Ensembl"/>
        </authorList>
    </citation>
    <scope>IDENTIFICATION</scope>
</reference>
<dbReference type="Proteomes" id="UP000472262">
    <property type="component" value="Unassembled WGS sequence"/>
</dbReference>
<dbReference type="GO" id="GO:0051996">
    <property type="term" value="F:squalene synthase [NAD(P)H] activity"/>
    <property type="evidence" value="ECO:0007669"/>
    <property type="project" value="InterPro"/>
</dbReference>
<proteinExistence type="predicted"/>
<dbReference type="InterPro" id="IPR044844">
    <property type="entry name" value="Trans_IPPS_euk-type"/>
</dbReference>
<dbReference type="GO" id="GO:0005789">
    <property type="term" value="C:endoplasmic reticulum membrane"/>
    <property type="evidence" value="ECO:0007669"/>
    <property type="project" value="TreeGrafter"/>
</dbReference>
<sequence>IRRLVTHAPHPLRTHRHPAYVCFSCQDSMSETLRTCYAYLNQTSRSFAAVIQALDGELRPTQHITTHNTSHHNTHITTHQIKSQHIKSQHIRSQHTHHNTHMMAVCVPQAWSQFASHLEDFARPQHLSSALSCLNLLVTDALHHVPDVIAYLSRLRNQSVFNFCAIPQVMAIATLSACYNNPQVFQGVVKIRKGQAVTLMMQATNMGAVQSIIAQYSQEILQKVSGTDPSREKTLSILSLIHEKSLSPAALSSRAHHISPVYVSAAMLLAALSWQYLNATSGQPPRGADMQPH</sequence>
<reference evidence="1" key="2">
    <citation type="submission" date="2025-09" db="UniProtKB">
        <authorList>
            <consortium name="Ensembl"/>
        </authorList>
    </citation>
    <scope>IDENTIFICATION</scope>
</reference>
<dbReference type="GO" id="GO:0006695">
    <property type="term" value="P:cholesterol biosynthetic process"/>
    <property type="evidence" value="ECO:0007669"/>
    <property type="project" value="TreeGrafter"/>
</dbReference>
<dbReference type="Ensembl" id="ENSSGRT00000055984.1">
    <property type="protein sequence ID" value="ENSSGRP00000052404.1"/>
    <property type="gene ID" value="ENSSGRG00000027692.1"/>
</dbReference>
<organism evidence="1 2">
    <name type="scientific">Sinocyclocheilus grahami</name>
    <name type="common">Dianchi golden-line fish</name>
    <name type="synonym">Barbus grahami</name>
    <dbReference type="NCBI Taxonomy" id="75366"/>
    <lineage>
        <taxon>Eukaryota</taxon>
        <taxon>Metazoa</taxon>
        <taxon>Chordata</taxon>
        <taxon>Craniata</taxon>
        <taxon>Vertebrata</taxon>
        <taxon>Euteleostomi</taxon>
        <taxon>Actinopterygii</taxon>
        <taxon>Neopterygii</taxon>
        <taxon>Teleostei</taxon>
        <taxon>Ostariophysi</taxon>
        <taxon>Cypriniformes</taxon>
        <taxon>Cyprinidae</taxon>
        <taxon>Cyprininae</taxon>
        <taxon>Sinocyclocheilus</taxon>
    </lineage>
</organism>
<dbReference type="InterPro" id="IPR008949">
    <property type="entry name" value="Isoprenoid_synthase_dom_sf"/>
</dbReference>
<protein>
    <submittedName>
        <fullName evidence="1">Farnesyl-diphosphate farnesyltransferase 1</fullName>
    </submittedName>
</protein>
<accession>A0A672NME4</accession>
<dbReference type="PANTHER" id="PTHR11626:SF2">
    <property type="entry name" value="SQUALENE SYNTHASE"/>
    <property type="match status" value="1"/>
</dbReference>
<dbReference type="AlphaFoldDB" id="A0A672NME4"/>
<dbReference type="SUPFAM" id="SSF48576">
    <property type="entry name" value="Terpenoid synthases"/>
    <property type="match status" value="1"/>
</dbReference>
<dbReference type="Pfam" id="PF00494">
    <property type="entry name" value="SQS_PSY"/>
    <property type="match status" value="1"/>
</dbReference>
<evidence type="ECO:0000313" key="1">
    <source>
        <dbReference type="Ensembl" id="ENSSGRP00000052404.1"/>
    </source>
</evidence>
<name>A0A672NME4_SINGR</name>
<keyword evidence="2" id="KW-1185">Reference proteome</keyword>
<dbReference type="Gene3D" id="1.10.600.10">
    <property type="entry name" value="Farnesyl Diphosphate Synthase"/>
    <property type="match status" value="1"/>
</dbReference>
<evidence type="ECO:0000313" key="2">
    <source>
        <dbReference type="Proteomes" id="UP000472262"/>
    </source>
</evidence>
<dbReference type="GO" id="GO:0045338">
    <property type="term" value="P:farnesyl diphosphate metabolic process"/>
    <property type="evidence" value="ECO:0007669"/>
    <property type="project" value="InterPro"/>
</dbReference>
<dbReference type="InterPro" id="IPR002060">
    <property type="entry name" value="Squ/phyt_synthse"/>
</dbReference>
<dbReference type="PANTHER" id="PTHR11626">
    <property type="entry name" value="FARNESYL-DIPHOSPHATE FARNESYLTRANSFERASE"/>
    <property type="match status" value="1"/>
</dbReference>